<keyword evidence="2" id="KW-0812">Transmembrane</keyword>
<reference evidence="3 4" key="2">
    <citation type="submission" date="2019-04" db="EMBL/GenBank/DDBJ databases">
        <title>The genome sequence of big-headed turtle.</title>
        <authorList>
            <person name="Gong S."/>
        </authorList>
    </citation>
    <scope>NUCLEOTIDE SEQUENCE [LARGE SCALE GENOMIC DNA]</scope>
    <source>
        <strain evidence="3">DO16091913</strain>
        <tissue evidence="3">Muscle</tissue>
    </source>
</reference>
<sequence>MVSALLKSLISSYIYKIYKGMFTKKLGNSTKKKESSQSKKEQDLTQVGQTKNPKFSNTLKSTVKKIAKCPSARNLSTEEEEGNKEFSLSPTFSYRVAIANGLQKSIFVTNNNNEELFQDISSNDSSYSESLSEVKGSSRKKEYLSHTMPVRRNRKSLSSLAPSDGSSDGEHRELWQRRQDETCNWYGSSQDQTFNQDMQPYPEQNEVENTETVDSGVSNGIMCVSGDRSHYSDSQLSLHGDLSPWKDWNQLDQGTDLGLDSSTQEAFAYDMSTPSDQQIDFGKCQSSDLQDDTESYDFTLDGNSPSCPGLDSETQSQWISQYDDYQETNSNSLYQNQNRLPMMYRSQSELPSDESEEAPPKSWHSRLSIDLSDKTFSFPKFGSTLQRAKSALEVVWNKSTQSLSGYDDSGSSFMGRFRTLSQSTANESSTTLDSDVYTEPCYYKAEDEEDLSEASGENETDYVEVMEQVLAKLENRTNTNETDEQVQEYELEQFSYETPYATLQEDEYDKQFDNLTIEDELEPTEDIAAETEIREDENQNIPVMPIEITKKKRIRPSFKEAALKAYKKQMSELEEKILAGGSNSKWKFFGCFQVLCNPGIWRVSTVMTMNFVIYAMLFLNIILNITL</sequence>
<dbReference type="Proteomes" id="UP000297703">
    <property type="component" value="Unassembled WGS sequence"/>
</dbReference>
<dbReference type="GO" id="GO:0061789">
    <property type="term" value="P:dense core granule priming"/>
    <property type="evidence" value="ECO:0007669"/>
    <property type="project" value="TreeGrafter"/>
</dbReference>
<feature type="region of interest" description="Disordered" evidence="1">
    <location>
        <begin position="29"/>
        <end position="55"/>
    </location>
</feature>
<proteinExistence type="predicted"/>
<evidence type="ECO:0000313" key="4">
    <source>
        <dbReference type="Proteomes" id="UP000297703"/>
    </source>
</evidence>
<dbReference type="GO" id="GO:0019992">
    <property type="term" value="F:diacylglycerol binding"/>
    <property type="evidence" value="ECO:0007669"/>
    <property type="project" value="InterPro"/>
</dbReference>
<keyword evidence="2" id="KW-0472">Membrane</keyword>
<keyword evidence="4" id="KW-1185">Reference proteome</keyword>
<evidence type="ECO:0000313" key="3">
    <source>
        <dbReference type="EMBL" id="TFK02692.1"/>
    </source>
</evidence>
<organism evidence="3 4">
    <name type="scientific">Platysternon megacephalum</name>
    <name type="common">big-headed turtle</name>
    <dbReference type="NCBI Taxonomy" id="55544"/>
    <lineage>
        <taxon>Eukaryota</taxon>
        <taxon>Metazoa</taxon>
        <taxon>Chordata</taxon>
        <taxon>Craniata</taxon>
        <taxon>Vertebrata</taxon>
        <taxon>Euteleostomi</taxon>
        <taxon>Archelosauria</taxon>
        <taxon>Testudinata</taxon>
        <taxon>Testudines</taxon>
        <taxon>Cryptodira</taxon>
        <taxon>Durocryptodira</taxon>
        <taxon>Testudinoidea</taxon>
        <taxon>Platysternidae</taxon>
        <taxon>Platysternon</taxon>
    </lineage>
</organism>
<evidence type="ECO:0000256" key="2">
    <source>
        <dbReference type="SAM" id="Phobius"/>
    </source>
</evidence>
<protein>
    <submittedName>
        <fullName evidence="3">Peroxiredoxin-2</fullName>
    </submittedName>
</protein>
<dbReference type="OrthoDB" id="10053234at2759"/>
<dbReference type="PANTHER" id="PTHR10480:SF2">
    <property type="entry name" value="PROTEIN UNC-13 HOMOLOG C"/>
    <property type="match status" value="1"/>
</dbReference>
<dbReference type="GO" id="GO:0017075">
    <property type="term" value="F:syntaxin-1 binding"/>
    <property type="evidence" value="ECO:0007669"/>
    <property type="project" value="TreeGrafter"/>
</dbReference>
<gene>
    <name evidence="3" type="ORF">DR999_PMT14981</name>
</gene>
<feature type="region of interest" description="Disordered" evidence="1">
    <location>
        <begin position="123"/>
        <end position="173"/>
    </location>
</feature>
<keyword evidence="2" id="KW-1133">Transmembrane helix</keyword>
<feature type="compositionally biased region" description="Basic and acidic residues" evidence="1">
    <location>
        <begin position="31"/>
        <end position="43"/>
    </location>
</feature>
<dbReference type="GO" id="GO:0005516">
    <property type="term" value="F:calmodulin binding"/>
    <property type="evidence" value="ECO:0007669"/>
    <property type="project" value="TreeGrafter"/>
</dbReference>
<dbReference type="AlphaFoldDB" id="A0A4D9E3G1"/>
<dbReference type="GO" id="GO:0016081">
    <property type="term" value="P:synaptic vesicle docking"/>
    <property type="evidence" value="ECO:0007669"/>
    <property type="project" value="TreeGrafter"/>
</dbReference>
<dbReference type="GO" id="GO:0043195">
    <property type="term" value="C:terminal bouton"/>
    <property type="evidence" value="ECO:0007669"/>
    <property type="project" value="TreeGrafter"/>
</dbReference>
<feature type="compositionally biased region" description="Polar residues" evidence="1">
    <location>
        <begin position="44"/>
        <end position="55"/>
    </location>
</feature>
<feature type="transmembrane region" description="Helical" evidence="2">
    <location>
        <begin position="600"/>
        <end position="623"/>
    </location>
</feature>
<dbReference type="PANTHER" id="PTHR10480">
    <property type="entry name" value="PROTEIN UNC-13 HOMOLOG"/>
    <property type="match status" value="1"/>
</dbReference>
<dbReference type="GO" id="GO:0042734">
    <property type="term" value="C:presynaptic membrane"/>
    <property type="evidence" value="ECO:0007669"/>
    <property type="project" value="TreeGrafter"/>
</dbReference>
<feature type="compositionally biased region" description="Low complexity" evidence="1">
    <location>
        <begin position="156"/>
        <end position="166"/>
    </location>
</feature>
<dbReference type="GO" id="GO:0031594">
    <property type="term" value="C:neuromuscular junction"/>
    <property type="evidence" value="ECO:0007669"/>
    <property type="project" value="TreeGrafter"/>
</dbReference>
<dbReference type="EMBL" id="QXTE01000179">
    <property type="protein sequence ID" value="TFK02692.1"/>
    <property type="molecule type" value="Genomic_DNA"/>
</dbReference>
<comment type="caution">
    <text evidence="3">The sequence shown here is derived from an EMBL/GenBank/DDBJ whole genome shotgun (WGS) entry which is preliminary data.</text>
</comment>
<feature type="compositionally biased region" description="Low complexity" evidence="1">
    <location>
        <begin position="123"/>
        <end position="135"/>
    </location>
</feature>
<dbReference type="GO" id="GO:0030672">
    <property type="term" value="C:synaptic vesicle membrane"/>
    <property type="evidence" value="ECO:0007669"/>
    <property type="project" value="TreeGrafter"/>
</dbReference>
<accession>A0A4D9E3G1</accession>
<reference evidence="3 4" key="1">
    <citation type="submission" date="2019-04" db="EMBL/GenBank/DDBJ databases">
        <title>Draft genome of the big-headed turtle Platysternon megacephalum.</title>
        <authorList>
            <person name="Gong S."/>
        </authorList>
    </citation>
    <scope>NUCLEOTIDE SEQUENCE [LARGE SCALE GENOMIC DNA]</scope>
    <source>
        <strain evidence="3">DO16091913</strain>
        <tissue evidence="3">Muscle</tissue>
    </source>
</reference>
<dbReference type="GO" id="GO:0099525">
    <property type="term" value="P:presynaptic dense core vesicle exocytosis"/>
    <property type="evidence" value="ECO:0007669"/>
    <property type="project" value="TreeGrafter"/>
</dbReference>
<dbReference type="GO" id="GO:0098831">
    <property type="term" value="C:presynaptic active zone cytoplasmic component"/>
    <property type="evidence" value="ECO:0007669"/>
    <property type="project" value="TreeGrafter"/>
</dbReference>
<name>A0A4D9E3G1_9SAUR</name>
<evidence type="ECO:0000256" key="1">
    <source>
        <dbReference type="SAM" id="MobiDB-lite"/>
    </source>
</evidence>
<dbReference type="InterPro" id="IPR027080">
    <property type="entry name" value="Unc-13"/>
</dbReference>
<dbReference type="GO" id="GO:0035249">
    <property type="term" value="P:synaptic transmission, glutamatergic"/>
    <property type="evidence" value="ECO:0007669"/>
    <property type="project" value="TreeGrafter"/>
</dbReference>
<dbReference type="STRING" id="55544.A0A4D9E3G1"/>
<dbReference type="GO" id="GO:0016082">
    <property type="term" value="P:synaptic vesicle priming"/>
    <property type="evidence" value="ECO:0007669"/>
    <property type="project" value="TreeGrafter"/>
</dbReference>